<evidence type="ECO:0000256" key="2">
    <source>
        <dbReference type="SAM" id="Phobius"/>
    </source>
</evidence>
<organism evidence="3 4">
    <name type="scientific">Pestalotiopsis fici (strain W106-1 / CGMCC3.15140)</name>
    <dbReference type="NCBI Taxonomy" id="1229662"/>
    <lineage>
        <taxon>Eukaryota</taxon>
        <taxon>Fungi</taxon>
        <taxon>Dikarya</taxon>
        <taxon>Ascomycota</taxon>
        <taxon>Pezizomycotina</taxon>
        <taxon>Sordariomycetes</taxon>
        <taxon>Xylariomycetidae</taxon>
        <taxon>Amphisphaeriales</taxon>
        <taxon>Sporocadaceae</taxon>
        <taxon>Pestalotiopsis</taxon>
    </lineage>
</organism>
<dbReference type="KEGG" id="pfy:PFICI_14702"/>
<reference evidence="4" key="1">
    <citation type="journal article" date="2015" name="BMC Genomics">
        <title>Genomic and transcriptomic analysis of the endophytic fungus Pestalotiopsis fici reveals its lifestyle and high potential for synthesis of natural products.</title>
        <authorList>
            <person name="Wang X."/>
            <person name="Zhang X."/>
            <person name="Liu L."/>
            <person name="Xiang M."/>
            <person name="Wang W."/>
            <person name="Sun X."/>
            <person name="Che Y."/>
            <person name="Guo L."/>
            <person name="Liu G."/>
            <person name="Guo L."/>
            <person name="Wang C."/>
            <person name="Yin W.B."/>
            <person name="Stadler M."/>
            <person name="Zhang X."/>
            <person name="Liu X."/>
        </authorList>
    </citation>
    <scope>NUCLEOTIDE SEQUENCE [LARGE SCALE GENOMIC DNA]</scope>
    <source>
        <strain evidence="4">W106-1 / CGMCC3.15140</strain>
    </source>
</reference>
<sequence length="626" mass="71222">MASDPAVKTGFWTNYEPDGKYSESYLWTVSEIWGTIFKVLLGVAFGIAWPWAKVILQRTWLWFTLSWPWLKRKWKDLWYGSGSHDEEEPLLERPPEQQDQSPKRRGLMRWIPVEKADLVLAVITALVAFLYAVAGGAVGEIPADTLGRTYTPKSACGPWDLKRDVDRRVKDFDKLVLAQKEARAAAYGRDCYGSHSVYTPGRCDFFESPQIEYTVEKVDCPFKCLEDRCICATGSYETALRLSTGSFSADKLGLNGRDLPFIRRTSTFVPLDINNGFVVETGKLEYRYDLGPVYTSEGYRNYTFDTWGIPFNWDIAAYSVSVYESTPFPEYDAWQPIKELARPENTYMTAIFISPCRIAYNGRCEDPIFLATDDLGDIGLPNKFYREDTRARVLIAIDEMEVCRQKDTDCYPPSESNPEFGIEYEFVRTALRRSSTFQSIENRLGEALVASESISDFESPQLDKEQWIIESQALFNTSLARLQFNMLDMATGNHPTGAAAGGFESAYENSTPAWAKRQMGRMCDNYKFHMSGPYTNISIPYAVALLLVPIVLFVLSRNTKAPLDDNDPPRIYGNYMVFDRIIWWICRGAKWARSIFSKGPSESQESRSQESQSQEAEPHDQSSSQA</sequence>
<dbReference type="GeneID" id="19279715"/>
<feature type="transmembrane region" description="Helical" evidence="2">
    <location>
        <begin position="118"/>
        <end position="138"/>
    </location>
</feature>
<dbReference type="Proteomes" id="UP000030651">
    <property type="component" value="Unassembled WGS sequence"/>
</dbReference>
<dbReference type="HOGENOM" id="CLU_436858_0_0_1"/>
<keyword evidence="2" id="KW-0812">Transmembrane</keyword>
<evidence type="ECO:0000313" key="3">
    <source>
        <dbReference type="EMBL" id="ETS73756.1"/>
    </source>
</evidence>
<dbReference type="RefSeq" id="XP_007841474.1">
    <property type="nucleotide sequence ID" value="XM_007843283.1"/>
</dbReference>
<keyword evidence="2" id="KW-0472">Membrane</keyword>
<proteinExistence type="predicted"/>
<accession>W3WLT5</accession>
<dbReference type="InParanoid" id="W3WLT5"/>
<gene>
    <name evidence="3" type="ORF">PFICI_14702</name>
</gene>
<feature type="transmembrane region" description="Helical" evidence="2">
    <location>
        <begin position="32"/>
        <end position="52"/>
    </location>
</feature>
<keyword evidence="2" id="KW-1133">Transmembrane helix</keyword>
<dbReference type="OrthoDB" id="3540210at2759"/>
<keyword evidence="4" id="KW-1185">Reference proteome</keyword>
<name>W3WLT5_PESFW</name>
<evidence type="ECO:0000256" key="1">
    <source>
        <dbReference type="SAM" id="MobiDB-lite"/>
    </source>
</evidence>
<evidence type="ECO:0000313" key="4">
    <source>
        <dbReference type="Proteomes" id="UP000030651"/>
    </source>
</evidence>
<protein>
    <submittedName>
        <fullName evidence="3">Uncharacterized protein</fullName>
    </submittedName>
</protein>
<dbReference type="EMBL" id="KI912121">
    <property type="protein sequence ID" value="ETS73756.1"/>
    <property type="molecule type" value="Genomic_DNA"/>
</dbReference>
<feature type="transmembrane region" description="Helical" evidence="2">
    <location>
        <begin position="537"/>
        <end position="555"/>
    </location>
</feature>
<feature type="region of interest" description="Disordered" evidence="1">
    <location>
        <begin position="597"/>
        <end position="626"/>
    </location>
</feature>
<dbReference type="AlphaFoldDB" id="W3WLT5"/>